<protein>
    <submittedName>
        <fullName evidence="8">Transmembrane and coiled-coil domain-containing protein 4</fullName>
    </submittedName>
</protein>
<feature type="region of interest" description="Disordered" evidence="6">
    <location>
        <begin position="663"/>
        <end position="684"/>
    </location>
</feature>
<feature type="region of interest" description="Disordered" evidence="6">
    <location>
        <begin position="284"/>
        <end position="308"/>
    </location>
</feature>
<keyword evidence="4 7" id="KW-1133">Transmembrane helix</keyword>
<dbReference type="Proteomes" id="UP000027135">
    <property type="component" value="Unassembled WGS sequence"/>
</dbReference>
<evidence type="ECO:0000256" key="2">
    <source>
        <dbReference type="ARBA" id="ARBA00009824"/>
    </source>
</evidence>
<dbReference type="PANTHER" id="PTHR17920">
    <property type="entry name" value="TRANSMEMBRANE AND COILED-COIL DOMAIN-CONTAINING PROTEIN 4 TMCO4"/>
    <property type="match status" value="1"/>
</dbReference>
<dbReference type="Pfam" id="PF05277">
    <property type="entry name" value="DUF726"/>
    <property type="match status" value="1"/>
</dbReference>
<feature type="transmembrane region" description="Helical" evidence="7">
    <location>
        <begin position="388"/>
        <end position="411"/>
    </location>
</feature>
<dbReference type="PANTHER" id="PTHR17920:SF3">
    <property type="entry name" value="TRANSMEMBRANE AND COILED-COIL DOMAIN-CONTAINING PROTEIN 4"/>
    <property type="match status" value="1"/>
</dbReference>
<feature type="compositionally biased region" description="Acidic residues" evidence="6">
    <location>
        <begin position="291"/>
        <end position="300"/>
    </location>
</feature>
<sequence>METKEGEEEEEEECEKCEAVKLSHDIFHAPSLKDKGYKVGELHTLLSDAGVYSYAAICALALHELYDNAWDQKFNHQCIKLILEHLHLPKQVEAVMISLIEGQGSQSPNAYVELLLSEPTLNGKALLVIEDLIMVAVHGGEYDARLRVLIRHVAKLLDVAPELIDFYEESAVDYLTDDQKEITEDEKKEQSLRQRTKKIKRYALIGLATLGGGAVLGLTGGLAAAPLIGAGVGTFLGGASAAALSSTAGAAIIGSLFGVAGAGLTGFKMRKRVGEIEEFAFGCLTPRNPDDSDETNDPDEGASSIHNTINSDATPQIMTQQLHITIAISGWLSDDHRDNFTRPWRSLFSSREQYYLRYESAYLLELGKAMDLILSFAVSMAAQEALKYTVLAGLINAIAWPSSLITLASVIDNPWGVCCRRSAEVGKQLAEVLLSREQGQRPVTLIGFSLGARVIYYCLREMSQRDRCEGIVQDAILLGTPVTGAPQDWQKLMRVVSGKIVNGYCRSDWLLKFLYRTLSMSSNVAGLHPVVVRDRRMFNVDLSDIVSGHGEYPEKIDAILKAVGVRTRDDIEHLEVGRLFKSSDLPGNEQAKISLLSLRLSKSDKSLHLKLHEECSNADSASVTTETATDASAMCNAVVTSGTVEANRNLSPAANIDDNECTIDAADEAVESSPPKQSADESED</sequence>
<dbReference type="SUPFAM" id="SSF53474">
    <property type="entry name" value="alpha/beta-Hydrolases"/>
    <property type="match status" value="1"/>
</dbReference>
<proteinExistence type="inferred from homology"/>
<evidence type="ECO:0000256" key="6">
    <source>
        <dbReference type="SAM" id="MobiDB-lite"/>
    </source>
</evidence>
<keyword evidence="5 7" id="KW-0472">Membrane</keyword>
<keyword evidence="9" id="KW-1185">Reference proteome</keyword>
<dbReference type="InterPro" id="IPR029058">
    <property type="entry name" value="AB_hydrolase_fold"/>
</dbReference>
<dbReference type="AlphaFoldDB" id="A0A067R621"/>
<feature type="transmembrane region" description="Helical" evidence="7">
    <location>
        <begin position="202"/>
        <end position="228"/>
    </location>
</feature>
<dbReference type="OMA" id="AGLYSYC"/>
<gene>
    <name evidence="8" type="ORF">L798_12278</name>
</gene>
<evidence type="ECO:0000256" key="7">
    <source>
        <dbReference type="SAM" id="Phobius"/>
    </source>
</evidence>
<reference evidence="8 9" key="1">
    <citation type="journal article" date="2014" name="Nat. Commun.">
        <title>Molecular traces of alternative social organization in a termite genome.</title>
        <authorList>
            <person name="Terrapon N."/>
            <person name="Li C."/>
            <person name="Robertson H.M."/>
            <person name="Ji L."/>
            <person name="Meng X."/>
            <person name="Booth W."/>
            <person name="Chen Z."/>
            <person name="Childers C.P."/>
            <person name="Glastad K.M."/>
            <person name="Gokhale K."/>
            <person name="Gowin J."/>
            <person name="Gronenberg W."/>
            <person name="Hermansen R.A."/>
            <person name="Hu H."/>
            <person name="Hunt B.G."/>
            <person name="Huylmans A.K."/>
            <person name="Khalil S.M."/>
            <person name="Mitchell R.D."/>
            <person name="Munoz-Torres M.C."/>
            <person name="Mustard J.A."/>
            <person name="Pan H."/>
            <person name="Reese J.T."/>
            <person name="Scharf M.E."/>
            <person name="Sun F."/>
            <person name="Vogel H."/>
            <person name="Xiao J."/>
            <person name="Yang W."/>
            <person name="Yang Z."/>
            <person name="Yang Z."/>
            <person name="Zhou J."/>
            <person name="Zhu J."/>
            <person name="Brent C.S."/>
            <person name="Elsik C.G."/>
            <person name="Goodisman M.A."/>
            <person name="Liberles D.A."/>
            <person name="Roe R.M."/>
            <person name="Vargo E.L."/>
            <person name="Vilcinskas A."/>
            <person name="Wang J."/>
            <person name="Bornberg-Bauer E."/>
            <person name="Korb J."/>
            <person name="Zhang G."/>
            <person name="Liebig J."/>
        </authorList>
    </citation>
    <scope>NUCLEOTIDE SEQUENCE [LARGE SCALE GENOMIC DNA]</scope>
    <source>
        <tissue evidence="8">Whole organism</tissue>
    </source>
</reference>
<comment type="similarity">
    <text evidence="2">Belongs to the TMCO4 family.</text>
</comment>
<evidence type="ECO:0000256" key="1">
    <source>
        <dbReference type="ARBA" id="ARBA00004141"/>
    </source>
</evidence>
<name>A0A067R621_ZOONE</name>
<dbReference type="OrthoDB" id="277931at2759"/>
<dbReference type="Gene3D" id="3.40.50.1820">
    <property type="entry name" value="alpha/beta hydrolase"/>
    <property type="match status" value="1"/>
</dbReference>
<comment type="subcellular location">
    <subcellularLocation>
        <location evidence="1">Membrane</location>
        <topology evidence="1">Multi-pass membrane protein</topology>
    </subcellularLocation>
</comment>
<accession>A0A067R621</accession>
<dbReference type="InterPro" id="IPR007941">
    <property type="entry name" value="DUF726"/>
</dbReference>
<feature type="transmembrane region" description="Helical" evidence="7">
    <location>
        <begin position="248"/>
        <end position="267"/>
    </location>
</feature>
<dbReference type="GO" id="GO:0016020">
    <property type="term" value="C:membrane"/>
    <property type="evidence" value="ECO:0007669"/>
    <property type="project" value="UniProtKB-SubCell"/>
</dbReference>
<evidence type="ECO:0000256" key="5">
    <source>
        <dbReference type="ARBA" id="ARBA00023136"/>
    </source>
</evidence>
<dbReference type="InParanoid" id="A0A067R621"/>
<evidence type="ECO:0000313" key="9">
    <source>
        <dbReference type="Proteomes" id="UP000027135"/>
    </source>
</evidence>
<keyword evidence="3 7" id="KW-0812">Transmembrane</keyword>
<dbReference type="eggNOG" id="KOG2385">
    <property type="taxonomic scope" value="Eukaryota"/>
</dbReference>
<dbReference type="EMBL" id="KK852936">
    <property type="protein sequence ID" value="KDR13589.1"/>
    <property type="molecule type" value="Genomic_DNA"/>
</dbReference>
<evidence type="ECO:0000256" key="4">
    <source>
        <dbReference type="ARBA" id="ARBA00022989"/>
    </source>
</evidence>
<organism evidence="8 9">
    <name type="scientific">Zootermopsis nevadensis</name>
    <name type="common">Dampwood termite</name>
    <dbReference type="NCBI Taxonomy" id="136037"/>
    <lineage>
        <taxon>Eukaryota</taxon>
        <taxon>Metazoa</taxon>
        <taxon>Ecdysozoa</taxon>
        <taxon>Arthropoda</taxon>
        <taxon>Hexapoda</taxon>
        <taxon>Insecta</taxon>
        <taxon>Pterygota</taxon>
        <taxon>Neoptera</taxon>
        <taxon>Polyneoptera</taxon>
        <taxon>Dictyoptera</taxon>
        <taxon>Blattodea</taxon>
        <taxon>Blattoidea</taxon>
        <taxon>Termitoidae</taxon>
        <taxon>Termopsidae</taxon>
        <taxon>Zootermopsis</taxon>
    </lineage>
</organism>
<evidence type="ECO:0000313" key="8">
    <source>
        <dbReference type="EMBL" id="KDR13589.1"/>
    </source>
</evidence>
<evidence type="ECO:0000256" key="3">
    <source>
        <dbReference type="ARBA" id="ARBA00022692"/>
    </source>
</evidence>